<feature type="domain" description="TLC" evidence="9">
    <location>
        <begin position="74"/>
        <end position="276"/>
    </location>
</feature>
<dbReference type="RefSeq" id="XP_050500558.1">
    <property type="nucleotide sequence ID" value="XM_050644601.1"/>
</dbReference>
<organism evidence="12">
    <name type="scientific">Diabrotica virgifera virgifera</name>
    <name type="common">western corn rootworm</name>
    <dbReference type="NCBI Taxonomy" id="50390"/>
    <lineage>
        <taxon>Eukaryota</taxon>
        <taxon>Metazoa</taxon>
        <taxon>Ecdysozoa</taxon>
        <taxon>Arthropoda</taxon>
        <taxon>Hexapoda</taxon>
        <taxon>Insecta</taxon>
        <taxon>Pterygota</taxon>
        <taxon>Neoptera</taxon>
        <taxon>Endopterygota</taxon>
        <taxon>Coleoptera</taxon>
        <taxon>Polyphaga</taxon>
        <taxon>Cucujiformia</taxon>
        <taxon>Chrysomeloidea</taxon>
        <taxon>Chrysomelidae</taxon>
        <taxon>Galerucinae</taxon>
        <taxon>Diabroticina</taxon>
        <taxon>Diabroticites</taxon>
        <taxon>Diabrotica</taxon>
    </lineage>
</organism>
<comment type="pathway">
    <text evidence="3">Sphingolipid metabolism.</text>
</comment>
<evidence type="ECO:0000256" key="7">
    <source>
        <dbReference type="PROSITE-ProRule" id="PRU00205"/>
    </source>
</evidence>
<reference evidence="12" key="1">
    <citation type="submission" date="2025-04" db="UniProtKB">
        <authorList>
            <consortium name="RefSeq"/>
        </authorList>
    </citation>
    <scope>IDENTIFICATION</scope>
    <source>
        <tissue evidence="12">Whole insect</tissue>
    </source>
</reference>
<evidence type="ECO:0000313" key="12">
    <source>
        <dbReference type="RefSeq" id="XP_028139929.1"/>
    </source>
</evidence>
<evidence type="ECO:0000256" key="2">
    <source>
        <dbReference type="ARBA" id="ARBA00004760"/>
    </source>
</evidence>
<evidence type="ECO:0000256" key="5">
    <source>
        <dbReference type="ARBA" id="ARBA00022989"/>
    </source>
</evidence>
<comment type="subcellular location">
    <subcellularLocation>
        <location evidence="1">Membrane</location>
        <topology evidence="1">Multi-pass membrane protein</topology>
    </subcellularLocation>
</comment>
<dbReference type="InterPro" id="IPR016439">
    <property type="entry name" value="Lag1/Lac1-like"/>
</dbReference>
<evidence type="ECO:0000256" key="1">
    <source>
        <dbReference type="ARBA" id="ARBA00004141"/>
    </source>
</evidence>
<feature type="transmembrane region" description="Helical" evidence="8">
    <location>
        <begin position="245"/>
        <end position="268"/>
    </location>
</feature>
<feature type="transmembrane region" description="Helical" evidence="8">
    <location>
        <begin position="207"/>
        <end position="233"/>
    </location>
</feature>
<dbReference type="PROSITE" id="PS50922">
    <property type="entry name" value="TLC"/>
    <property type="match status" value="1"/>
</dbReference>
<dbReference type="InParanoid" id="A0A6P7FU08"/>
<evidence type="ECO:0000256" key="4">
    <source>
        <dbReference type="ARBA" id="ARBA00022692"/>
    </source>
</evidence>
<name>A0A6P7FU08_DIAVI</name>
<dbReference type="GO" id="GO:0050291">
    <property type="term" value="F:sphingosine N-acyltransferase activity"/>
    <property type="evidence" value="ECO:0007669"/>
    <property type="project" value="InterPro"/>
</dbReference>
<evidence type="ECO:0000313" key="10">
    <source>
        <dbReference type="EnsemblMetazoa" id="XP_050500558.1"/>
    </source>
</evidence>
<evidence type="ECO:0000259" key="9">
    <source>
        <dbReference type="PROSITE" id="PS50922"/>
    </source>
</evidence>
<dbReference type="GO" id="GO:0046513">
    <property type="term" value="P:ceramide biosynthetic process"/>
    <property type="evidence" value="ECO:0007669"/>
    <property type="project" value="InterPro"/>
</dbReference>
<dbReference type="Proteomes" id="UP001652700">
    <property type="component" value="Unplaced"/>
</dbReference>
<dbReference type="GO" id="GO:0016020">
    <property type="term" value="C:membrane"/>
    <property type="evidence" value="ECO:0007669"/>
    <property type="project" value="UniProtKB-SubCell"/>
</dbReference>
<feature type="transmembrane region" description="Helical" evidence="8">
    <location>
        <begin position="150"/>
        <end position="170"/>
    </location>
</feature>
<evidence type="ECO:0000256" key="6">
    <source>
        <dbReference type="ARBA" id="ARBA00023136"/>
    </source>
</evidence>
<dbReference type="PANTHER" id="PTHR12560">
    <property type="entry name" value="LONGEVITY ASSURANCE FACTOR 1 LAG1"/>
    <property type="match status" value="1"/>
</dbReference>
<dbReference type="UniPathway" id="UPA00222"/>
<reference evidence="10" key="2">
    <citation type="submission" date="2025-05" db="UniProtKB">
        <authorList>
            <consortium name="EnsemblMetazoa"/>
        </authorList>
    </citation>
    <scope>IDENTIFICATION</scope>
</reference>
<dbReference type="Pfam" id="PF03798">
    <property type="entry name" value="TRAM_LAG1_CLN8"/>
    <property type="match status" value="1"/>
</dbReference>
<comment type="pathway">
    <text evidence="2">Lipid metabolism; sphingolipid metabolism.</text>
</comment>
<evidence type="ECO:0000256" key="8">
    <source>
        <dbReference type="SAM" id="Phobius"/>
    </source>
</evidence>
<keyword evidence="11" id="KW-1185">Reference proteome</keyword>
<keyword evidence="4 7" id="KW-0812">Transmembrane</keyword>
<dbReference type="AlphaFoldDB" id="A0A6P7FU08"/>
<dbReference type="EnsemblMetazoa" id="XM_050644601.1">
    <property type="protein sequence ID" value="XP_050500558.1"/>
    <property type="gene ID" value="LOC114334108"/>
</dbReference>
<sequence>MENIYTLWSDENRQYHSPTQFLPLVPLTFLAIAMRCIIQTFLIKPMGIYLGIPPDQPAHSSDLLEKTSRPSKLTRFTESCIRLMWYSFIWTFGMAVLWNKPWLWDINASWTDFGNDPVSVDLWFYGSLTIVYYSSAFVGQLFLDVRRKDFWIMFIHHITVVAMVAIIWIFKLHRIGSLAPLMHDVNDIIMELSKCLNYLKCPKCPEILFGLFAISWVITRLIILPFWYIRACLEDSRGVLSQASVYYVWNGLFLILMFLHCLWTVMIFKVIRMTIQKGSTVDIRSASESCSEEELKKQE</sequence>
<proteinExistence type="predicted"/>
<dbReference type="SMART" id="SM00724">
    <property type="entry name" value="TLC"/>
    <property type="match status" value="1"/>
</dbReference>
<protein>
    <submittedName>
        <fullName evidence="12">Ceramide synthase 6-like</fullName>
    </submittedName>
</protein>
<feature type="transmembrane region" description="Helical" evidence="8">
    <location>
        <begin position="122"/>
        <end position="143"/>
    </location>
</feature>
<dbReference type="GeneID" id="114334108"/>
<gene>
    <name evidence="12" type="primary">LOC114334108</name>
</gene>
<dbReference type="PANTHER" id="PTHR12560:SF0">
    <property type="entry name" value="LD18904P"/>
    <property type="match status" value="1"/>
</dbReference>
<keyword evidence="5 8" id="KW-1133">Transmembrane helix</keyword>
<accession>A0A6P7FU08</accession>
<evidence type="ECO:0000256" key="3">
    <source>
        <dbReference type="ARBA" id="ARBA00004991"/>
    </source>
</evidence>
<dbReference type="InterPro" id="IPR006634">
    <property type="entry name" value="TLC-dom"/>
</dbReference>
<dbReference type="OrthoDB" id="537032at2759"/>
<feature type="transmembrane region" description="Helical" evidence="8">
    <location>
        <begin position="20"/>
        <end position="38"/>
    </location>
</feature>
<evidence type="ECO:0000313" key="11">
    <source>
        <dbReference type="Proteomes" id="UP001652700"/>
    </source>
</evidence>
<keyword evidence="6 7" id="KW-0472">Membrane</keyword>
<dbReference type="RefSeq" id="XP_028139929.1">
    <property type="nucleotide sequence ID" value="XM_028284128.1"/>
</dbReference>